<reference evidence="1" key="1">
    <citation type="submission" date="2021-03" db="EMBL/GenBank/DDBJ databases">
        <title>Revisited historic fungal species revealed as producer of novel bioactive compounds through whole genome sequencing and comparative genomics.</title>
        <authorList>
            <person name="Vignolle G.A."/>
            <person name="Hochenegger N."/>
            <person name="Mach R.L."/>
            <person name="Mach-Aigner A.R."/>
            <person name="Javad Rahimi M."/>
            <person name="Salim K.A."/>
            <person name="Chan C.M."/>
            <person name="Lim L.B.L."/>
            <person name="Cai F."/>
            <person name="Druzhinina I.S."/>
            <person name="U'Ren J.M."/>
            <person name="Derntl C."/>
        </authorList>
    </citation>
    <scope>NUCLEOTIDE SEQUENCE</scope>
    <source>
        <strain evidence="1">TUCIM 5799</strain>
    </source>
</reference>
<proteinExistence type="predicted"/>
<keyword evidence="2" id="KW-1185">Reference proteome</keyword>
<comment type="caution">
    <text evidence="1">The sequence shown here is derived from an EMBL/GenBank/DDBJ whole genome shotgun (WGS) entry which is preliminary data.</text>
</comment>
<accession>A0A9P9WFD2</accession>
<dbReference type="InterPro" id="IPR025213">
    <property type="entry name" value="Sim4_Fta2"/>
</dbReference>
<sequence length="311" mass="35764">MDLLPNIDGPKLGPFSLISQSTVVEFIDYVGAGTDAVVWKVSIDSRLYALKMFNPSMYDEPEDVNKEESLYKQQNDPFYSECRAYGRLKETNNEKLAVKCYGYVIFNNVEEQTCLTKSKTSLKGSHSSTGHFDPLLLREEDDPRPIRALVKDLIEGVPSFTRSQVIGMIADVKKIHKIGICLGGDIRKDAYVGGKLVDFSRSQTVPHEYLDGIHRRRDNLNATTDVETFDDMIDEWNENHPEQYIWRRLAVNSDYVGKLRGARRIWDGSIDHLWDTKFNPADYDWKSIKRKKSMRNTCRINKKGERRKVGT</sequence>
<dbReference type="EMBL" id="JAFIMR010000031">
    <property type="protein sequence ID" value="KAI1860414.1"/>
    <property type="molecule type" value="Genomic_DNA"/>
</dbReference>
<dbReference type="Proteomes" id="UP000829685">
    <property type="component" value="Unassembled WGS sequence"/>
</dbReference>
<evidence type="ECO:0000313" key="2">
    <source>
        <dbReference type="Proteomes" id="UP000829685"/>
    </source>
</evidence>
<dbReference type="Pfam" id="PF13095">
    <property type="entry name" value="FTA2"/>
    <property type="match status" value="1"/>
</dbReference>
<gene>
    <name evidence="1" type="ORF">JX265_009813</name>
</gene>
<name>A0A9P9WFD2_9PEZI</name>
<evidence type="ECO:0008006" key="3">
    <source>
        <dbReference type="Google" id="ProtNLM"/>
    </source>
</evidence>
<organism evidence="1 2">
    <name type="scientific">Neoarthrinium moseri</name>
    <dbReference type="NCBI Taxonomy" id="1658444"/>
    <lineage>
        <taxon>Eukaryota</taxon>
        <taxon>Fungi</taxon>
        <taxon>Dikarya</taxon>
        <taxon>Ascomycota</taxon>
        <taxon>Pezizomycotina</taxon>
        <taxon>Sordariomycetes</taxon>
        <taxon>Xylariomycetidae</taxon>
        <taxon>Amphisphaeriales</taxon>
        <taxon>Apiosporaceae</taxon>
        <taxon>Neoarthrinium</taxon>
    </lineage>
</organism>
<dbReference type="AlphaFoldDB" id="A0A9P9WFD2"/>
<protein>
    <recommendedName>
        <fullName evidence="3">Protein kinase domain-containing protein</fullName>
    </recommendedName>
</protein>
<evidence type="ECO:0000313" key="1">
    <source>
        <dbReference type="EMBL" id="KAI1860414.1"/>
    </source>
</evidence>